<comment type="caution">
    <text evidence="10">The sequence shown here is derived from an EMBL/GenBank/DDBJ whole genome shotgun (WGS) entry which is preliminary data.</text>
</comment>
<dbReference type="GO" id="GO:0055129">
    <property type="term" value="P:L-proline biosynthetic process"/>
    <property type="evidence" value="ECO:0007669"/>
    <property type="project" value="UniProtKB-UniRule"/>
</dbReference>
<dbReference type="SUPFAM" id="SSF53633">
    <property type="entry name" value="Carbamate kinase-like"/>
    <property type="match status" value="1"/>
</dbReference>
<dbReference type="Gene3D" id="2.30.130.10">
    <property type="entry name" value="PUA domain"/>
    <property type="match status" value="1"/>
</dbReference>
<feature type="binding site" evidence="8">
    <location>
        <position position="22"/>
    </location>
    <ligand>
        <name>ATP</name>
        <dbReference type="ChEBI" id="CHEBI:30616"/>
    </ligand>
</feature>
<evidence type="ECO:0000259" key="9">
    <source>
        <dbReference type="SMART" id="SM00359"/>
    </source>
</evidence>
<dbReference type="InterPro" id="IPR001048">
    <property type="entry name" value="Asp/Glu/Uridylate_kinase"/>
</dbReference>
<dbReference type="InterPro" id="IPR005715">
    <property type="entry name" value="Glu_5kinase/COase_Synthase"/>
</dbReference>
<keyword evidence="7 8" id="KW-0067">ATP-binding</keyword>
<feature type="binding site" evidence="8">
    <location>
        <begin position="181"/>
        <end position="182"/>
    </location>
    <ligand>
        <name>ATP</name>
        <dbReference type="ChEBI" id="CHEBI:30616"/>
    </ligand>
</feature>
<dbReference type="Proteomes" id="UP000655420">
    <property type="component" value="Unassembled WGS sequence"/>
</dbReference>
<keyword evidence="5 8" id="KW-0547">Nucleotide-binding</keyword>
<dbReference type="PRINTS" id="PR00474">
    <property type="entry name" value="GLU5KINASE"/>
</dbReference>
<evidence type="ECO:0000256" key="2">
    <source>
        <dbReference type="ARBA" id="ARBA00022605"/>
    </source>
</evidence>
<dbReference type="Pfam" id="PF01472">
    <property type="entry name" value="PUA"/>
    <property type="match status" value="1"/>
</dbReference>
<dbReference type="GO" id="GO:0005524">
    <property type="term" value="F:ATP binding"/>
    <property type="evidence" value="ECO:0007669"/>
    <property type="project" value="UniProtKB-KW"/>
</dbReference>
<dbReference type="Pfam" id="PF00696">
    <property type="entry name" value="AA_kinase"/>
    <property type="match status" value="1"/>
</dbReference>
<dbReference type="EMBL" id="JAEHHL010000001">
    <property type="protein sequence ID" value="MBK0397865.1"/>
    <property type="molecule type" value="Genomic_DNA"/>
</dbReference>
<organism evidence="10 11">
    <name type="scientific">Thermohalobaculum xanthum</name>
    <dbReference type="NCBI Taxonomy" id="2753746"/>
    <lineage>
        <taxon>Bacteria</taxon>
        <taxon>Pseudomonadati</taxon>
        <taxon>Pseudomonadota</taxon>
        <taxon>Alphaproteobacteria</taxon>
        <taxon>Rhodobacterales</taxon>
        <taxon>Paracoccaceae</taxon>
        <taxon>Thermohalobaculum</taxon>
    </lineage>
</organism>
<dbReference type="NCBIfam" id="TIGR01027">
    <property type="entry name" value="proB"/>
    <property type="match status" value="1"/>
</dbReference>
<comment type="function">
    <text evidence="8">Catalyzes the transfer of a phosphate group to glutamate to form L-glutamate 5-phosphate.</text>
</comment>
<evidence type="ECO:0000256" key="3">
    <source>
        <dbReference type="ARBA" id="ARBA00022650"/>
    </source>
</evidence>
<dbReference type="PROSITE" id="PS00902">
    <property type="entry name" value="GLUTAMATE_5_KINASE"/>
    <property type="match status" value="1"/>
</dbReference>
<dbReference type="HAMAP" id="MF_00456">
    <property type="entry name" value="ProB"/>
    <property type="match status" value="1"/>
</dbReference>
<dbReference type="PANTHER" id="PTHR43654">
    <property type="entry name" value="GLUTAMATE 5-KINASE"/>
    <property type="match status" value="1"/>
</dbReference>
<gene>
    <name evidence="8" type="primary">proB</name>
    <name evidence="10" type="ORF">H0I76_01575</name>
</gene>
<feature type="binding site" evidence="8">
    <location>
        <position position="62"/>
    </location>
    <ligand>
        <name>substrate</name>
    </ligand>
</feature>
<comment type="similarity">
    <text evidence="8">Belongs to the glutamate 5-kinase family.</text>
</comment>
<keyword evidence="1 8" id="KW-0963">Cytoplasm</keyword>
<keyword evidence="4 8" id="KW-0808">Transferase</keyword>
<dbReference type="PIRSF" id="PIRSF000729">
    <property type="entry name" value="GK"/>
    <property type="match status" value="1"/>
</dbReference>
<comment type="caution">
    <text evidence="8">Lacks conserved residue(s) required for the propagation of feature annotation.</text>
</comment>
<keyword evidence="11" id="KW-1185">Reference proteome</keyword>
<dbReference type="InterPro" id="IPR036393">
    <property type="entry name" value="AceGlu_kinase-like_sf"/>
</dbReference>
<dbReference type="GO" id="GO:0005829">
    <property type="term" value="C:cytosol"/>
    <property type="evidence" value="ECO:0007669"/>
    <property type="project" value="TreeGrafter"/>
</dbReference>
<comment type="catalytic activity">
    <reaction evidence="8">
        <text>L-glutamate + ATP = L-glutamyl 5-phosphate + ADP</text>
        <dbReference type="Rhea" id="RHEA:14877"/>
        <dbReference type="ChEBI" id="CHEBI:29985"/>
        <dbReference type="ChEBI" id="CHEBI:30616"/>
        <dbReference type="ChEBI" id="CHEBI:58274"/>
        <dbReference type="ChEBI" id="CHEBI:456216"/>
        <dbReference type="EC" id="2.7.2.11"/>
    </reaction>
</comment>
<dbReference type="PROSITE" id="PS50890">
    <property type="entry name" value="PUA"/>
    <property type="match status" value="1"/>
</dbReference>
<dbReference type="SMART" id="SM00359">
    <property type="entry name" value="PUA"/>
    <property type="match status" value="1"/>
</dbReference>
<dbReference type="EC" id="2.7.2.11" evidence="8"/>
<dbReference type="CDD" id="cd21157">
    <property type="entry name" value="PUA_G5K"/>
    <property type="match status" value="1"/>
</dbReference>
<dbReference type="InterPro" id="IPR011529">
    <property type="entry name" value="Glu_5kinase"/>
</dbReference>
<dbReference type="InterPro" id="IPR015947">
    <property type="entry name" value="PUA-like_sf"/>
</dbReference>
<name>A0A8J7SEF6_9RHOB</name>
<feature type="domain" description="PUA" evidence="9">
    <location>
        <begin position="287"/>
        <end position="360"/>
    </location>
</feature>
<keyword evidence="6 8" id="KW-0418">Kinase</keyword>
<dbReference type="CDD" id="cd04242">
    <property type="entry name" value="AAK_G5K_ProB"/>
    <property type="match status" value="1"/>
</dbReference>
<feature type="binding site" evidence="8">
    <location>
        <position position="149"/>
    </location>
    <ligand>
        <name>substrate</name>
    </ligand>
</feature>
<dbReference type="InterPro" id="IPR001057">
    <property type="entry name" value="Glu/AcGlu_kinase"/>
</dbReference>
<dbReference type="UniPathway" id="UPA00098">
    <property type="reaction ID" value="UER00359"/>
</dbReference>
<dbReference type="AlphaFoldDB" id="A0A8J7SEF6"/>
<protein>
    <recommendedName>
        <fullName evidence="8">Glutamate 5-kinase</fullName>
        <ecNumber evidence="8">2.7.2.11</ecNumber>
    </recommendedName>
    <alternativeName>
        <fullName evidence="8">Gamma-glutamyl kinase</fullName>
        <shortName evidence="8">GK</shortName>
    </alternativeName>
</protein>
<dbReference type="InterPro" id="IPR036974">
    <property type="entry name" value="PUA_sf"/>
</dbReference>
<evidence type="ECO:0000256" key="5">
    <source>
        <dbReference type="ARBA" id="ARBA00022741"/>
    </source>
</evidence>
<keyword evidence="3 8" id="KW-0641">Proline biosynthesis</keyword>
<feature type="binding site" evidence="8">
    <location>
        <position position="161"/>
    </location>
    <ligand>
        <name>substrate</name>
    </ligand>
</feature>
<dbReference type="InterPro" id="IPR002478">
    <property type="entry name" value="PUA"/>
</dbReference>
<sequence length="379" mass="39501">METLKVPVVQSPLEAARRLVVKVGSALLVDAKGDLRAGWLAGLAEDIAAERAAGRDVVVVSSGAIALGRGILGLGAGHLALEHAQAAAAIGQMRLARAWEEALSPLGYRTAQVLLTLDDTQRRRRYLNGKATLEALMGFGAIPVVNENDTTATDEIRYGDNDRLAARVALMAGADALVLLSDVDGLYTANPRVDPEAQHLPEVTEITPEIEAMAGDAGSGLSRGGMKTKILAAKTAMQGGCAMAIAAGACQHPLRALHDGARVTWFRPRRSPSAARKQWIAGMKPMGQLVVDAGAVNALRRGSSLLPAGVRAVGGNFERGDPVAIVTETGEAIGAALSGYSSTEATLIAGVRSERIEAVLGHPGRAAIAHRDDMVIWGM</sequence>
<evidence type="ECO:0000256" key="8">
    <source>
        <dbReference type="HAMAP-Rule" id="MF_00456"/>
    </source>
</evidence>
<evidence type="ECO:0000313" key="11">
    <source>
        <dbReference type="Proteomes" id="UP000655420"/>
    </source>
</evidence>
<evidence type="ECO:0000256" key="6">
    <source>
        <dbReference type="ARBA" id="ARBA00022777"/>
    </source>
</evidence>
<dbReference type="SUPFAM" id="SSF88697">
    <property type="entry name" value="PUA domain-like"/>
    <property type="match status" value="1"/>
</dbReference>
<dbReference type="GO" id="GO:0004349">
    <property type="term" value="F:glutamate 5-kinase activity"/>
    <property type="evidence" value="ECO:0007669"/>
    <property type="project" value="UniProtKB-UniRule"/>
</dbReference>
<reference evidence="10" key="1">
    <citation type="submission" date="2020-12" db="EMBL/GenBank/DDBJ databases">
        <title>Bacterial taxonomy.</title>
        <authorList>
            <person name="Pan X."/>
        </authorList>
    </citation>
    <scope>NUCLEOTIDE SEQUENCE</scope>
    <source>
        <strain evidence="10">M0105</strain>
    </source>
</reference>
<comment type="subcellular location">
    <subcellularLocation>
        <location evidence="8">Cytoplasm</location>
    </subcellularLocation>
</comment>
<evidence type="ECO:0000313" key="10">
    <source>
        <dbReference type="EMBL" id="MBK0397865.1"/>
    </source>
</evidence>
<proteinExistence type="inferred from homology"/>
<evidence type="ECO:0000256" key="1">
    <source>
        <dbReference type="ARBA" id="ARBA00022490"/>
    </source>
</evidence>
<dbReference type="GO" id="GO:0003723">
    <property type="term" value="F:RNA binding"/>
    <property type="evidence" value="ECO:0007669"/>
    <property type="project" value="InterPro"/>
</dbReference>
<dbReference type="InterPro" id="IPR019797">
    <property type="entry name" value="Glutamate_5-kinase_CS"/>
</dbReference>
<dbReference type="InterPro" id="IPR041739">
    <property type="entry name" value="G5K_ProB"/>
</dbReference>
<keyword evidence="2 8" id="KW-0028">Amino-acid biosynthesis</keyword>
<dbReference type="RefSeq" id="WP_200606119.1">
    <property type="nucleotide sequence ID" value="NZ_JAEHHL010000001.1"/>
</dbReference>
<dbReference type="FunFam" id="3.40.1160.10:FF:000018">
    <property type="entry name" value="Glutamate 5-kinase"/>
    <property type="match status" value="1"/>
</dbReference>
<dbReference type="PANTHER" id="PTHR43654:SF1">
    <property type="entry name" value="ISOPENTENYL PHOSPHATE KINASE"/>
    <property type="match status" value="1"/>
</dbReference>
<dbReference type="Gene3D" id="3.40.1160.10">
    <property type="entry name" value="Acetylglutamate kinase-like"/>
    <property type="match status" value="1"/>
</dbReference>
<accession>A0A8J7SEF6</accession>
<evidence type="ECO:0000256" key="4">
    <source>
        <dbReference type="ARBA" id="ARBA00022679"/>
    </source>
</evidence>
<comment type="pathway">
    <text evidence="8">Amino-acid biosynthesis; L-proline biosynthesis; L-glutamate 5-semialdehyde from L-glutamate: step 1/2.</text>
</comment>
<evidence type="ECO:0000256" key="7">
    <source>
        <dbReference type="ARBA" id="ARBA00022840"/>
    </source>
</evidence>